<dbReference type="Pfam" id="PF04314">
    <property type="entry name" value="PCuAC"/>
    <property type="match status" value="1"/>
</dbReference>
<evidence type="ECO:0000313" key="2">
    <source>
        <dbReference type="Proteomes" id="UP000029385"/>
    </source>
</evidence>
<keyword evidence="2" id="KW-1185">Reference proteome</keyword>
<dbReference type="eggNOG" id="COG2847">
    <property type="taxonomic scope" value="Bacteria"/>
</dbReference>
<reference evidence="1 2" key="1">
    <citation type="submission" date="2013-09" db="EMBL/GenBank/DDBJ databases">
        <title>Genome sequencing of Arenimonas oryziterrae.</title>
        <authorList>
            <person name="Chen F."/>
            <person name="Wang G."/>
        </authorList>
    </citation>
    <scope>NUCLEOTIDE SEQUENCE [LARGE SCALE GENOMIC DNA]</scope>
    <source>
        <strain evidence="1 2">YC6267</strain>
    </source>
</reference>
<dbReference type="RefSeq" id="WP_022969056.1">
    <property type="nucleotide sequence ID" value="NZ_ATVD01000002.1"/>
</dbReference>
<sequence length="163" mass="17901">MRLARPWFLALLVVLPLIAAAHEFKVGALKIGHPWARATPPNAQVAAGYLKIDNTGRRNDRLVSVTTRSAARVEIHEMVREVDIMVMRQLNDGLPIPAGKQVVLEPYRVHLMFIGPTQPWKDGDRIKATLHFARAGKVDVEFAVAGIETPPSSAPTVDPHAGH</sequence>
<dbReference type="AlphaFoldDB" id="A0A091BKQ6"/>
<dbReference type="PANTHER" id="PTHR36302:SF1">
    <property type="entry name" value="COPPER CHAPERONE PCU(A)C"/>
    <property type="match status" value="1"/>
</dbReference>
<evidence type="ECO:0008006" key="3">
    <source>
        <dbReference type="Google" id="ProtNLM"/>
    </source>
</evidence>
<protein>
    <recommendedName>
        <fullName evidence="3">Copper chaperone PCu(A)C</fullName>
    </recommendedName>
</protein>
<dbReference type="PANTHER" id="PTHR36302">
    <property type="entry name" value="BLR7088 PROTEIN"/>
    <property type="match status" value="1"/>
</dbReference>
<proteinExistence type="predicted"/>
<dbReference type="STRING" id="1121015.GCA_000420545_01420"/>
<dbReference type="PATRIC" id="fig|1121015.4.peg.469"/>
<dbReference type="InterPro" id="IPR058248">
    <property type="entry name" value="Lxx211020-like"/>
</dbReference>
<gene>
    <name evidence="1" type="ORF">N789_02380</name>
</gene>
<dbReference type="InterPro" id="IPR036182">
    <property type="entry name" value="PCuAC_sf"/>
</dbReference>
<dbReference type="InterPro" id="IPR007410">
    <property type="entry name" value="LpqE-like"/>
</dbReference>
<dbReference type="Proteomes" id="UP000029385">
    <property type="component" value="Unassembled WGS sequence"/>
</dbReference>
<evidence type="ECO:0000313" key="1">
    <source>
        <dbReference type="EMBL" id="KFN44885.1"/>
    </source>
</evidence>
<name>A0A091BKQ6_9GAMM</name>
<comment type="caution">
    <text evidence="1">The sequence shown here is derived from an EMBL/GenBank/DDBJ whole genome shotgun (WGS) entry which is preliminary data.</text>
</comment>
<dbReference type="SUPFAM" id="SSF110087">
    <property type="entry name" value="DR1885-like metal-binding protein"/>
    <property type="match status" value="1"/>
</dbReference>
<organism evidence="1 2">
    <name type="scientific">Arenimonas oryziterrae DSM 21050 = YC6267</name>
    <dbReference type="NCBI Taxonomy" id="1121015"/>
    <lineage>
        <taxon>Bacteria</taxon>
        <taxon>Pseudomonadati</taxon>
        <taxon>Pseudomonadota</taxon>
        <taxon>Gammaproteobacteria</taxon>
        <taxon>Lysobacterales</taxon>
        <taxon>Lysobacteraceae</taxon>
        <taxon>Arenimonas</taxon>
    </lineage>
</organism>
<accession>A0A091BKQ6</accession>
<dbReference type="Gene3D" id="2.60.40.1890">
    <property type="entry name" value="PCu(A)C copper chaperone"/>
    <property type="match status" value="1"/>
</dbReference>
<dbReference type="EMBL" id="AVCI01000001">
    <property type="protein sequence ID" value="KFN44885.1"/>
    <property type="molecule type" value="Genomic_DNA"/>
</dbReference>